<sequence length="242" mass="28142">MKKLLTILIFGVSILNAQNEFNDYFVYKNKDTIKCKITKVKNQYIYFDLSPDNKFILKRDMSKNLKARKSTQPRYKKLHYTPSRLFFYQCDDIFLSSKTKEELELNKIEKPEDGFAHVYFYRPNSDPRLDGFIIREGDSKIINLKINSYFLVKVKAGTEHTYYVNKSLSSKDKVSVLAKNKGIFFIQGFYIGCNYSGGLGFNGTIMPMGNGRDCGNNLSINEDEYAELQVLSMYKKPKRVTY</sequence>
<proteinExistence type="predicted"/>
<evidence type="ECO:0000313" key="1">
    <source>
        <dbReference type="EMBL" id="KAB1064284.1"/>
    </source>
</evidence>
<evidence type="ECO:0000313" key="2">
    <source>
        <dbReference type="Proteomes" id="UP000441333"/>
    </source>
</evidence>
<dbReference type="EMBL" id="WAAT01000071">
    <property type="protein sequence ID" value="KAB1064284.1"/>
    <property type="molecule type" value="Genomic_DNA"/>
</dbReference>
<dbReference type="Proteomes" id="UP000441333">
    <property type="component" value="Unassembled WGS sequence"/>
</dbReference>
<dbReference type="AlphaFoldDB" id="A0A6N6M859"/>
<organism evidence="1 2">
    <name type="scientific">Pseudotamlana haliotis</name>
    <dbReference type="NCBI Taxonomy" id="2614804"/>
    <lineage>
        <taxon>Bacteria</taxon>
        <taxon>Pseudomonadati</taxon>
        <taxon>Bacteroidota</taxon>
        <taxon>Flavobacteriia</taxon>
        <taxon>Flavobacteriales</taxon>
        <taxon>Flavobacteriaceae</taxon>
        <taxon>Pseudotamlana</taxon>
    </lineage>
</organism>
<gene>
    <name evidence="1" type="ORF">F6U93_14450</name>
</gene>
<protein>
    <submittedName>
        <fullName evidence="1">Uncharacterized protein</fullName>
    </submittedName>
</protein>
<name>A0A6N6M859_9FLAO</name>
<comment type="caution">
    <text evidence="1">The sequence shown here is derived from an EMBL/GenBank/DDBJ whole genome shotgun (WGS) entry which is preliminary data.</text>
</comment>
<reference evidence="1 2" key="1">
    <citation type="submission" date="2019-09" db="EMBL/GenBank/DDBJ databases">
        <authorList>
            <person name="Cao W.R."/>
        </authorList>
    </citation>
    <scope>NUCLEOTIDE SEQUENCE [LARGE SCALE GENOMIC DNA]</scope>
    <source>
        <strain evidence="1 2">B1N29</strain>
    </source>
</reference>
<keyword evidence="2" id="KW-1185">Reference proteome</keyword>
<dbReference type="RefSeq" id="WP_150940936.1">
    <property type="nucleotide sequence ID" value="NZ_WAAT01000071.1"/>
</dbReference>
<accession>A0A6N6M859</accession>